<dbReference type="EMBL" id="BPLR01015279">
    <property type="protein sequence ID" value="GIY74962.1"/>
    <property type="molecule type" value="Genomic_DNA"/>
</dbReference>
<reference evidence="1 2" key="1">
    <citation type="submission" date="2021-06" db="EMBL/GenBank/DDBJ databases">
        <title>Caerostris extrusa draft genome.</title>
        <authorList>
            <person name="Kono N."/>
            <person name="Arakawa K."/>
        </authorList>
    </citation>
    <scope>NUCLEOTIDE SEQUENCE [LARGE SCALE GENOMIC DNA]</scope>
</reference>
<proteinExistence type="predicted"/>
<protein>
    <submittedName>
        <fullName evidence="1">Uncharacterized protein</fullName>
    </submittedName>
</protein>
<keyword evidence="2" id="KW-1185">Reference proteome</keyword>
<gene>
    <name evidence="1" type="ORF">CEXT_591551</name>
</gene>
<dbReference type="AlphaFoldDB" id="A0AAV4VWZ0"/>
<evidence type="ECO:0000313" key="1">
    <source>
        <dbReference type="EMBL" id="GIY74962.1"/>
    </source>
</evidence>
<accession>A0AAV4VWZ0</accession>
<evidence type="ECO:0000313" key="2">
    <source>
        <dbReference type="Proteomes" id="UP001054945"/>
    </source>
</evidence>
<name>A0AAV4VWZ0_CAEEX</name>
<comment type="caution">
    <text evidence="1">The sequence shown here is derived from an EMBL/GenBank/DDBJ whole genome shotgun (WGS) entry which is preliminary data.</text>
</comment>
<dbReference type="Proteomes" id="UP001054945">
    <property type="component" value="Unassembled WGS sequence"/>
</dbReference>
<organism evidence="1 2">
    <name type="scientific">Caerostris extrusa</name>
    <name type="common">Bark spider</name>
    <name type="synonym">Caerostris bankana</name>
    <dbReference type="NCBI Taxonomy" id="172846"/>
    <lineage>
        <taxon>Eukaryota</taxon>
        <taxon>Metazoa</taxon>
        <taxon>Ecdysozoa</taxon>
        <taxon>Arthropoda</taxon>
        <taxon>Chelicerata</taxon>
        <taxon>Arachnida</taxon>
        <taxon>Araneae</taxon>
        <taxon>Araneomorphae</taxon>
        <taxon>Entelegynae</taxon>
        <taxon>Araneoidea</taxon>
        <taxon>Araneidae</taxon>
        <taxon>Caerostris</taxon>
    </lineage>
</organism>
<sequence length="90" mass="10310">MPRIGDSLSGNPLAKYTNSIRTIGQKGQRRSSFKFALSVTKIFVGMRKKAKTIFYVKVNKKWEVNLCRFCRRKRAAQAGHLDPLLENKPL</sequence>